<evidence type="ECO:0000313" key="1">
    <source>
        <dbReference type="EMBL" id="GAA3745338.1"/>
    </source>
</evidence>
<sequence length="449" mass="52113">MRELNYLVKIEGNEALLEKFIEAIDNNTVKIDKAYPNPYLLDSGEKFLLSPIIEYFFQTRPFSKEFYISFVEKLRKLNGFDSYRYTLGLQAEELVFNSFERVKKGKYKIFIPKTKEELPKPILTEEQKELLSFICYIAVSHIKYGPSYATVTANEYFDVVTELGSDEVEQLKKHGTGKLSKELTEYKDKDFVGKANDVFAKISLKLITETEESYAKALNFVNNLLKSDFPKSFEISFSSKTKELLPVKGLPKCGQNYFFAGAVKYPNLHNGILEYIALTKKKYEWYTNLEAENCAMPSTFAVFALGLQDEKYFDTLIDYYQTIDGEHQSIQQKFTPVFLEKFGINEKSIKVYINAVLSMQEHPHNKVFTSYFISENSLKLLLDSKENFVSYYFTEEDLKEYSESGTNVQEMADYCWESVMYTTFGQSKGFTKISKQLTDSEREIFEKLL</sequence>
<reference evidence="2" key="1">
    <citation type="journal article" date="2019" name="Int. J. Syst. Evol. Microbiol.">
        <title>The Global Catalogue of Microorganisms (GCM) 10K type strain sequencing project: providing services to taxonomists for standard genome sequencing and annotation.</title>
        <authorList>
            <consortium name="The Broad Institute Genomics Platform"/>
            <consortium name="The Broad Institute Genome Sequencing Center for Infectious Disease"/>
            <person name="Wu L."/>
            <person name="Ma J."/>
        </authorList>
    </citation>
    <scope>NUCLEOTIDE SEQUENCE [LARGE SCALE GENOMIC DNA]</scope>
    <source>
        <strain evidence="2">JCM 17336</strain>
    </source>
</reference>
<comment type="caution">
    <text evidence="1">The sequence shown here is derived from an EMBL/GenBank/DDBJ whole genome shotgun (WGS) entry which is preliminary data.</text>
</comment>
<evidence type="ECO:0000313" key="2">
    <source>
        <dbReference type="Proteomes" id="UP001501367"/>
    </source>
</evidence>
<organism evidence="1 2">
    <name type="scientific">Flavobacterium ginsengisoli</name>
    <dbReference type="NCBI Taxonomy" id="871694"/>
    <lineage>
        <taxon>Bacteria</taxon>
        <taxon>Pseudomonadati</taxon>
        <taxon>Bacteroidota</taxon>
        <taxon>Flavobacteriia</taxon>
        <taxon>Flavobacteriales</taxon>
        <taxon>Flavobacteriaceae</taxon>
        <taxon>Flavobacterium</taxon>
    </lineage>
</organism>
<protein>
    <submittedName>
        <fullName evidence="1">Uncharacterized protein</fullName>
    </submittedName>
</protein>
<gene>
    <name evidence="1" type="ORF">GCM10022422_31870</name>
</gene>
<dbReference type="Pfam" id="PF19635">
    <property type="entry name" value="DUF6138"/>
    <property type="match status" value="1"/>
</dbReference>
<dbReference type="RefSeq" id="WP_278021235.1">
    <property type="nucleotide sequence ID" value="NZ_BAABDT010000006.1"/>
</dbReference>
<accession>A0ABP7FW88</accession>
<proteinExistence type="predicted"/>
<dbReference type="InterPro" id="IPR046136">
    <property type="entry name" value="DUF6138"/>
</dbReference>
<dbReference type="Proteomes" id="UP001501367">
    <property type="component" value="Unassembled WGS sequence"/>
</dbReference>
<name>A0ABP7FW88_9FLAO</name>
<keyword evidence="2" id="KW-1185">Reference proteome</keyword>
<dbReference type="EMBL" id="BAABDT010000006">
    <property type="protein sequence ID" value="GAA3745338.1"/>
    <property type="molecule type" value="Genomic_DNA"/>
</dbReference>